<sequence length="345" mass="37380">IAAAVAAGGCCLLTFLIIRRHQKNRRRLHDLPSALQSAIHSDCGFSGAGIVVTGAGAGLGAELIKHLLGTNLPALIVGTNRPMPGCQDSIEDNPDEVLRRLFVDFGDVKSIRQFADRLTELFRQRGVRLSHLVCNAGVFFPAEPLSRDGLPMHLAVNFIANVELVRLLLGNGLLEPGYTRVLLVSSSLSSRGVATEASTLIDVAKDVAKDVPKDVAKDARGLKTQSSAALYANSKQCLNLLAQHLHKNLGVHACAAFTGGPVATRLLRPPWIPRFLQAPFLWLLSLVFQSPEVVAADLFGLMCRPDVTSGRVYSAGRQADWPLELPADRLAEFVADYERLLMRIE</sequence>
<dbReference type="InterPro" id="IPR036291">
    <property type="entry name" value="NAD(P)-bd_dom_sf"/>
</dbReference>
<comment type="caution">
    <text evidence="4">The sequence shown here is derived from an EMBL/GenBank/DDBJ whole genome shotgun (WGS) entry which is preliminary data.</text>
</comment>
<dbReference type="STRING" id="282301.A0A267EJX9"/>
<dbReference type="GO" id="GO:0016491">
    <property type="term" value="F:oxidoreductase activity"/>
    <property type="evidence" value="ECO:0007669"/>
    <property type="project" value="UniProtKB-KW"/>
</dbReference>
<organism evidence="4 5">
    <name type="scientific">Macrostomum lignano</name>
    <dbReference type="NCBI Taxonomy" id="282301"/>
    <lineage>
        <taxon>Eukaryota</taxon>
        <taxon>Metazoa</taxon>
        <taxon>Spiralia</taxon>
        <taxon>Lophotrochozoa</taxon>
        <taxon>Platyhelminthes</taxon>
        <taxon>Rhabditophora</taxon>
        <taxon>Macrostomorpha</taxon>
        <taxon>Macrostomida</taxon>
        <taxon>Macrostomidae</taxon>
        <taxon>Macrostomum</taxon>
    </lineage>
</organism>
<dbReference type="Gene3D" id="3.40.50.720">
    <property type="entry name" value="NAD(P)-binding Rossmann-like Domain"/>
    <property type="match status" value="1"/>
</dbReference>
<comment type="similarity">
    <text evidence="1">Belongs to the short-chain dehydrogenases/reductases (SDR) family.</text>
</comment>
<evidence type="ECO:0000313" key="4">
    <source>
        <dbReference type="EMBL" id="PAA61776.1"/>
    </source>
</evidence>
<evidence type="ECO:0000313" key="5">
    <source>
        <dbReference type="Proteomes" id="UP000215902"/>
    </source>
</evidence>
<protein>
    <submittedName>
        <fullName evidence="4">Uncharacterized protein</fullName>
    </submittedName>
</protein>
<keyword evidence="5" id="KW-1185">Reference proteome</keyword>
<dbReference type="Proteomes" id="UP000215902">
    <property type="component" value="Unassembled WGS sequence"/>
</dbReference>
<dbReference type="EMBL" id="NIVC01001997">
    <property type="protein sequence ID" value="PAA61776.1"/>
    <property type="molecule type" value="Genomic_DNA"/>
</dbReference>
<accession>A0A267EJX9</accession>
<dbReference type="InterPro" id="IPR002347">
    <property type="entry name" value="SDR_fam"/>
</dbReference>
<dbReference type="SUPFAM" id="SSF51735">
    <property type="entry name" value="NAD(P)-binding Rossmann-fold domains"/>
    <property type="match status" value="1"/>
</dbReference>
<dbReference type="AlphaFoldDB" id="A0A267EJX9"/>
<gene>
    <name evidence="4" type="ORF">BOX15_Mlig030577g1</name>
    <name evidence="3" type="ORF">BOX15_Mlig030577g4</name>
</gene>
<name>A0A267EJX9_9PLAT</name>
<evidence type="ECO:0000313" key="3">
    <source>
        <dbReference type="EMBL" id="PAA56851.1"/>
    </source>
</evidence>
<keyword evidence="2" id="KW-0560">Oxidoreductase</keyword>
<reference evidence="4 5" key="1">
    <citation type="submission" date="2017-06" db="EMBL/GenBank/DDBJ databases">
        <title>A platform for efficient transgenesis in Macrostomum lignano, a flatworm model organism for stem cell research.</title>
        <authorList>
            <person name="Berezikov E."/>
        </authorList>
    </citation>
    <scope>NUCLEOTIDE SEQUENCE [LARGE SCALE GENOMIC DNA]</scope>
    <source>
        <strain evidence="4">DV1</strain>
        <tissue evidence="4">Whole organism</tissue>
    </source>
</reference>
<dbReference type="Pfam" id="PF00106">
    <property type="entry name" value="adh_short"/>
    <property type="match status" value="1"/>
</dbReference>
<evidence type="ECO:0000256" key="2">
    <source>
        <dbReference type="ARBA" id="ARBA00023002"/>
    </source>
</evidence>
<evidence type="ECO:0000256" key="1">
    <source>
        <dbReference type="ARBA" id="ARBA00006484"/>
    </source>
</evidence>
<proteinExistence type="inferred from homology"/>
<dbReference type="EMBL" id="NIVC01002566">
    <property type="protein sequence ID" value="PAA56851.1"/>
    <property type="molecule type" value="Genomic_DNA"/>
</dbReference>
<feature type="non-terminal residue" evidence="4">
    <location>
        <position position="1"/>
    </location>
</feature>
<dbReference type="PANTHER" id="PTHR24320">
    <property type="entry name" value="RETINOL DEHYDROGENASE"/>
    <property type="match status" value="1"/>
</dbReference>
<dbReference type="PANTHER" id="PTHR24320:SF148">
    <property type="entry name" value="NAD(P)-BINDING ROSSMANN-FOLD SUPERFAMILY PROTEIN"/>
    <property type="match status" value="1"/>
</dbReference>